<proteinExistence type="predicted"/>
<dbReference type="GO" id="GO:0008168">
    <property type="term" value="F:methyltransferase activity"/>
    <property type="evidence" value="ECO:0007669"/>
    <property type="project" value="UniProtKB-KW"/>
</dbReference>
<dbReference type="InterPro" id="IPR016193">
    <property type="entry name" value="Cytidine_deaminase-like"/>
</dbReference>
<evidence type="ECO:0000313" key="3">
    <source>
        <dbReference type="Proteomes" id="UP001418222"/>
    </source>
</evidence>
<sequence length="106" mass="11705">MANGSPMIPELEYRRKPITWILAVTCLCTVSYLLGAWQNTSNALNSNACKKLGKIVLSDFEIYASCEPCPMRFGAIFLSRIKEEGGGAESSNYRARRLIARGAKVD</sequence>
<keyword evidence="1" id="KW-0472">Membrane</keyword>
<dbReference type="Proteomes" id="UP001418222">
    <property type="component" value="Unassembled WGS sequence"/>
</dbReference>
<evidence type="ECO:0000313" key="2">
    <source>
        <dbReference type="EMBL" id="KAK8948469.1"/>
    </source>
</evidence>
<gene>
    <name evidence="2" type="ORF">KSP39_PZI005007</name>
</gene>
<dbReference type="GO" id="GO:0032259">
    <property type="term" value="P:methylation"/>
    <property type="evidence" value="ECO:0007669"/>
    <property type="project" value="UniProtKB-KW"/>
</dbReference>
<evidence type="ECO:0000256" key="1">
    <source>
        <dbReference type="SAM" id="Phobius"/>
    </source>
</evidence>
<keyword evidence="3" id="KW-1185">Reference proteome</keyword>
<reference evidence="2 3" key="1">
    <citation type="journal article" date="2022" name="Nat. Plants">
        <title>Genomes of leafy and leafless Platanthera orchids illuminate the evolution of mycoheterotrophy.</title>
        <authorList>
            <person name="Li M.H."/>
            <person name="Liu K.W."/>
            <person name="Li Z."/>
            <person name="Lu H.C."/>
            <person name="Ye Q.L."/>
            <person name="Zhang D."/>
            <person name="Wang J.Y."/>
            <person name="Li Y.F."/>
            <person name="Zhong Z.M."/>
            <person name="Liu X."/>
            <person name="Yu X."/>
            <person name="Liu D.K."/>
            <person name="Tu X.D."/>
            <person name="Liu B."/>
            <person name="Hao Y."/>
            <person name="Liao X.Y."/>
            <person name="Jiang Y.T."/>
            <person name="Sun W.H."/>
            <person name="Chen J."/>
            <person name="Chen Y.Q."/>
            <person name="Ai Y."/>
            <person name="Zhai J.W."/>
            <person name="Wu S.S."/>
            <person name="Zhou Z."/>
            <person name="Hsiao Y.Y."/>
            <person name="Wu W.L."/>
            <person name="Chen Y.Y."/>
            <person name="Lin Y.F."/>
            <person name="Hsu J.L."/>
            <person name="Li C.Y."/>
            <person name="Wang Z.W."/>
            <person name="Zhao X."/>
            <person name="Zhong W.Y."/>
            <person name="Ma X.K."/>
            <person name="Ma L."/>
            <person name="Huang J."/>
            <person name="Chen G.Z."/>
            <person name="Huang M.Z."/>
            <person name="Huang L."/>
            <person name="Peng D.H."/>
            <person name="Luo Y.B."/>
            <person name="Zou S.Q."/>
            <person name="Chen S.P."/>
            <person name="Lan S."/>
            <person name="Tsai W.C."/>
            <person name="Van de Peer Y."/>
            <person name="Liu Z.J."/>
        </authorList>
    </citation>
    <scope>NUCLEOTIDE SEQUENCE [LARGE SCALE GENOMIC DNA]</scope>
    <source>
        <strain evidence="2">Lor287</strain>
    </source>
</reference>
<accession>A0AAP0GAL7</accession>
<dbReference type="SUPFAM" id="SSF53927">
    <property type="entry name" value="Cytidine deaminase-like"/>
    <property type="match status" value="1"/>
</dbReference>
<protein>
    <submittedName>
        <fullName evidence="2">Methyltransferase PMT18</fullName>
    </submittedName>
</protein>
<dbReference type="AlphaFoldDB" id="A0AAP0GAL7"/>
<comment type="caution">
    <text evidence="2">The sequence shown here is derived from an EMBL/GenBank/DDBJ whole genome shotgun (WGS) entry which is preliminary data.</text>
</comment>
<keyword evidence="2" id="KW-0489">Methyltransferase</keyword>
<organism evidence="2 3">
    <name type="scientific">Platanthera zijinensis</name>
    <dbReference type="NCBI Taxonomy" id="2320716"/>
    <lineage>
        <taxon>Eukaryota</taxon>
        <taxon>Viridiplantae</taxon>
        <taxon>Streptophyta</taxon>
        <taxon>Embryophyta</taxon>
        <taxon>Tracheophyta</taxon>
        <taxon>Spermatophyta</taxon>
        <taxon>Magnoliopsida</taxon>
        <taxon>Liliopsida</taxon>
        <taxon>Asparagales</taxon>
        <taxon>Orchidaceae</taxon>
        <taxon>Orchidoideae</taxon>
        <taxon>Orchideae</taxon>
        <taxon>Orchidinae</taxon>
        <taxon>Platanthera</taxon>
    </lineage>
</organism>
<feature type="transmembrane region" description="Helical" evidence="1">
    <location>
        <begin position="20"/>
        <end position="37"/>
    </location>
</feature>
<dbReference type="EMBL" id="JBBWWQ010000004">
    <property type="protein sequence ID" value="KAK8948469.1"/>
    <property type="molecule type" value="Genomic_DNA"/>
</dbReference>
<name>A0AAP0GAL7_9ASPA</name>
<dbReference type="Gene3D" id="3.40.140.10">
    <property type="entry name" value="Cytidine Deaminase, domain 2"/>
    <property type="match status" value="1"/>
</dbReference>
<keyword evidence="1" id="KW-0812">Transmembrane</keyword>
<keyword evidence="2" id="KW-0808">Transferase</keyword>
<keyword evidence="1" id="KW-1133">Transmembrane helix</keyword>